<feature type="compositionally biased region" description="Low complexity" evidence="1">
    <location>
        <begin position="1"/>
        <end position="17"/>
    </location>
</feature>
<name>A0A284RIC8_ARMOS</name>
<dbReference type="EMBL" id="FUEG01000009">
    <property type="protein sequence ID" value="SJL08503.1"/>
    <property type="molecule type" value="Genomic_DNA"/>
</dbReference>
<accession>A0A284RIC8</accession>
<proteinExistence type="predicted"/>
<reference evidence="3" key="1">
    <citation type="journal article" date="2017" name="Nat. Ecol. Evol.">
        <title>Genome expansion and lineage-specific genetic innovations in the forest pathogenic fungi Armillaria.</title>
        <authorList>
            <person name="Sipos G."/>
            <person name="Prasanna A.N."/>
            <person name="Walter M.C."/>
            <person name="O'Connor E."/>
            <person name="Balint B."/>
            <person name="Krizsan K."/>
            <person name="Kiss B."/>
            <person name="Hess J."/>
            <person name="Varga T."/>
            <person name="Slot J."/>
            <person name="Riley R."/>
            <person name="Boka B."/>
            <person name="Rigling D."/>
            <person name="Barry K."/>
            <person name="Lee J."/>
            <person name="Mihaltcheva S."/>
            <person name="LaButti K."/>
            <person name="Lipzen A."/>
            <person name="Waldron R."/>
            <person name="Moloney N.M."/>
            <person name="Sperisen C."/>
            <person name="Kredics L."/>
            <person name="Vagvoelgyi C."/>
            <person name="Patrignani A."/>
            <person name="Fitzpatrick D."/>
            <person name="Nagy I."/>
            <person name="Doyle S."/>
            <person name="Anderson J.B."/>
            <person name="Grigoriev I.V."/>
            <person name="Gueldener U."/>
            <person name="Muensterkoetter M."/>
            <person name="Nagy L.G."/>
        </authorList>
    </citation>
    <scope>NUCLEOTIDE SEQUENCE [LARGE SCALE GENOMIC DNA]</scope>
    <source>
        <strain evidence="3">C18/9</strain>
    </source>
</reference>
<keyword evidence="3" id="KW-1185">Reference proteome</keyword>
<evidence type="ECO:0000313" key="2">
    <source>
        <dbReference type="EMBL" id="SJL08503.1"/>
    </source>
</evidence>
<organism evidence="2 3">
    <name type="scientific">Armillaria ostoyae</name>
    <name type="common">Armillaria root rot fungus</name>
    <dbReference type="NCBI Taxonomy" id="47428"/>
    <lineage>
        <taxon>Eukaryota</taxon>
        <taxon>Fungi</taxon>
        <taxon>Dikarya</taxon>
        <taxon>Basidiomycota</taxon>
        <taxon>Agaricomycotina</taxon>
        <taxon>Agaricomycetes</taxon>
        <taxon>Agaricomycetidae</taxon>
        <taxon>Agaricales</taxon>
        <taxon>Marasmiineae</taxon>
        <taxon>Physalacriaceae</taxon>
        <taxon>Armillaria</taxon>
    </lineage>
</organism>
<dbReference type="Proteomes" id="UP000219338">
    <property type="component" value="Unassembled WGS sequence"/>
</dbReference>
<feature type="region of interest" description="Disordered" evidence="1">
    <location>
        <begin position="39"/>
        <end position="77"/>
    </location>
</feature>
<dbReference type="AlphaFoldDB" id="A0A284RIC8"/>
<evidence type="ECO:0000313" key="3">
    <source>
        <dbReference type="Proteomes" id="UP000219338"/>
    </source>
</evidence>
<feature type="region of interest" description="Disordered" evidence="1">
    <location>
        <begin position="1"/>
        <end position="26"/>
    </location>
</feature>
<dbReference type="OrthoDB" id="10394031at2759"/>
<sequence>MVPSHPSTSSLSTPVSLDQQMSRRLQLNLGSSASAPLFASDSSDVDCSDVDSSDMDVSDSCSTDSTYMPSASSSDSRPAFFTSSRVGSALPTPQSNPSRSLYVWLLCHDGISEQVGVEKGVAPFLERGSSSNFELRLDIAMLHWLDPSNNAYVTSQHLRTFLGQVSDVCIWTYEDPVSFSQISVPSVVGSISRTPDGVNLQMVGTPWRIVSSDRSRPHTSRFFETIGDQCPNSLLFVVFLTPSSLTPEVAPNSLPPPTAPLPPCPSMLQIPPIESWDEVFDELRSLLYRLQARRLRPCYGPEGGMELVARWVLSQQCPPHKLLAVRPRTIANWVHLTFSDTERLYLRFKEYVEGGGNIPADGTLHLFNTLKVWVTKDPAHLINQGTLTTVEFNALHPPWAQREFRKLVKNHLRHGPWS</sequence>
<gene>
    <name evidence="2" type="ORF">ARMOST_11867</name>
</gene>
<protein>
    <submittedName>
        <fullName evidence="2">Uncharacterized protein</fullName>
    </submittedName>
</protein>
<feature type="compositionally biased region" description="Acidic residues" evidence="1">
    <location>
        <begin position="43"/>
        <end position="57"/>
    </location>
</feature>
<evidence type="ECO:0000256" key="1">
    <source>
        <dbReference type="SAM" id="MobiDB-lite"/>
    </source>
</evidence>
<feature type="compositionally biased region" description="Polar residues" evidence="1">
    <location>
        <begin position="67"/>
        <end position="77"/>
    </location>
</feature>